<feature type="non-terminal residue" evidence="2">
    <location>
        <position position="1"/>
    </location>
</feature>
<protein>
    <submittedName>
        <fullName evidence="2">Uncharacterized protein</fullName>
    </submittedName>
</protein>
<proteinExistence type="predicted"/>
<dbReference type="EMBL" id="AGBW02010145">
    <property type="protein sequence ID" value="OWR49074.1"/>
    <property type="molecule type" value="Genomic_DNA"/>
</dbReference>
<dbReference type="Proteomes" id="UP000007151">
    <property type="component" value="Unassembled WGS sequence"/>
</dbReference>
<dbReference type="InParanoid" id="A0A212F5S2"/>
<evidence type="ECO:0000313" key="3">
    <source>
        <dbReference type="Proteomes" id="UP000007151"/>
    </source>
</evidence>
<organism evidence="2 3">
    <name type="scientific">Danaus plexippus plexippus</name>
    <dbReference type="NCBI Taxonomy" id="278856"/>
    <lineage>
        <taxon>Eukaryota</taxon>
        <taxon>Metazoa</taxon>
        <taxon>Ecdysozoa</taxon>
        <taxon>Arthropoda</taxon>
        <taxon>Hexapoda</taxon>
        <taxon>Insecta</taxon>
        <taxon>Pterygota</taxon>
        <taxon>Neoptera</taxon>
        <taxon>Endopterygota</taxon>
        <taxon>Lepidoptera</taxon>
        <taxon>Glossata</taxon>
        <taxon>Ditrysia</taxon>
        <taxon>Papilionoidea</taxon>
        <taxon>Nymphalidae</taxon>
        <taxon>Danainae</taxon>
        <taxon>Danaini</taxon>
        <taxon>Danaina</taxon>
        <taxon>Danaus</taxon>
        <taxon>Danaus</taxon>
    </lineage>
</organism>
<feature type="compositionally biased region" description="Basic and acidic residues" evidence="1">
    <location>
        <begin position="212"/>
        <end position="223"/>
    </location>
</feature>
<comment type="caution">
    <text evidence="2">The sequence shown here is derived from an EMBL/GenBank/DDBJ whole genome shotgun (WGS) entry which is preliminary data.</text>
</comment>
<dbReference type="KEGG" id="dpl:KGM_200153B"/>
<feature type="region of interest" description="Disordered" evidence="1">
    <location>
        <begin position="184"/>
        <end position="223"/>
    </location>
</feature>
<name>A0A212F5S2_DANPL</name>
<evidence type="ECO:0000256" key="1">
    <source>
        <dbReference type="SAM" id="MobiDB-lite"/>
    </source>
</evidence>
<feature type="region of interest" description="Disordered" evidence="1">
    <location>
        <begin position="115"/>
        <end position="136"/>
    </location>
</feature>
<dbReference type="AlphaFoldDB" id="A0A212F5S2"/>
<feature type="compositionally biased region" description="Basic residues" evidence="1">
    <location>
        <begin position="200"/>
        <end position="211"/>
    </location>
</feature>
<accession>A0A212F5S2</accession>
<gene>
    <name evidence="2" type="ORF">KGM_200153B</name>
</gene>
<keyword evidence="3" id="KW-1185">Reference proteome</keyword>
<evidence type="ECO:0000313" key="2">
    <source>
        <dbReference type="EMBL" id="OWR49074.1"/>
    </source>
</evidence>
<reference evidence="2 3" key="1">
    <citation type="journal article" date="2011" name="Cell">
        <title>The monarch butterfly genome yields insights into long-distance migration.</title>
        <authorList>
            <person name="Zhan S."/>
            <person name="Merlin C."/>
            <person name="Boore J.L."/>
            <person name="Reppert S.M."/>
        </authorList>
    </citation>
    <scope>NUCLEOTIDE SEQUENCE [LARGE SCALE GENOMIC DNA]</scope>
    <source>
        <strain evidence="2">F-2</strain>
    </source>
</reference>
<sequence>PPMPLSVDYRSPVSHFVPPAVELYANRHKPEIHVASSASETTPPKRKRGRPRVDKTSPEYLANLAARKQAREMAAVMGESGEKRKRGRPRVDKTAPEYLARKRAREIEALEKKAKKEYRRRTTGAKVTKSNTGTRVKTIAASKISVRKMSSKMASKMTAKMATKMAVRNVDKKIVIRRKTKFLKVKDSAASSSAGESTPRVKRKYTKRAPGTKKESVSRLEMK</sequence>
<feature type="region of interest" description="Disordered" evidence="1">
    <location>
        <begin position="28"/>
        <end position="97"/>
    </location>
</feature>